<reference evidence="6 7" key="1">
    <citation type="submission" date="2014-06" db="EMBL/GenBank/DDBJ databases">
        <title>Evolutionary Origins and Diversification of the Mycorrhizal Mutualists.</title>
        <authorList>
            <consortium name="DOE Joint Genome Institute"/>
            <consortium name="Mycorrhizal Genomics Consortium"/>
            <person name="Kohler A."/>
            <person name="Kuo A."/>
            <person name="Nagy L.G."/>
            <person name="Floudas D."/>
            <person name="Copeland A."/>
            <person name="Barry K.W."/>
            <person name="Cichocki N."/>
            <person name="Veneault-Fourrey C."/>
            <person name="LaButti K."/>
            <person name="Lindquist E.A."/>
            <person name="Lipzen A."/>
            <person name="Lundell T."/>
            <person name="Morin E."/>
            <person name="Murat C."/>
            <person name="Riley R."/>
            <person name="Ohm R."/>
            <person name="Sun H."/>
            <person name="Tunlid A."/>
            <person name="Henrissat B."/>
            <person name="Grigoriev I.V."/>
            <person name="Hibbett D.S."/>
            <person name="Martin F."/>
        </authorList>
    </citation>
    <scope>NUCLEOTIDE SEQUENCE [LARGE SCALE GENOMIC DNA]</scope>
    <source>
        <strain evidence="6 7">SS14</strain>
    </source>
</reference>
<feature type="transmembrane region" description="Helical" evidence="5">
    <location>
        <begin position="206"/>
        <end position="226"/>
    </location>
</feature>
<evidence type="ECO:0000256" key="1">
    <source>
        <dbReference type="ARBA" id="ARBA00022692"/>
    </source>
</evidence>
<keyword evidence="2 5" id="KW-1133">Transmembrane helix</keyword>
<dbReference type="AlphaFoldDB" id="A0A0C9W2G6"/>
<feature type="compositionally biased region" description="Polar residues" evidence="4">
    <location>
        <begin position="61"/>
        <end position="70"/>
    </location>
</feature>
<feature type="compositionally biased region" description="Gly residues" evidence="4">
    <location>
        <begin position="113"/>
        <end position="125"/>
    </location>
</feature>
<gene>
    <name evidence="6" type="ORF">M422DRAFT_67364</name>
</gene>
<evidence type="ECO:0000313" key="7">
    <source>
        <dbReference type="Proteomes" id="UP000054279"/>
    </source>
</evidence>
<keyword evidence="3 5" id="KW-0472">Membrane</keyword>
<feature type="region of interest" description="Disordered" evidence="4">
    <location>
        <begin position="111"/>
        <end position="134"/>
    </location>
</feature>
<name>A0A0C9W2G6_SPHS4</name>
<feature type="region of interest" description="Disordered" evidence="4">
    <location>
        <begin position="1"/>
        <end position="96"/>
    </location>
</feature>
<organism evidence="6 7">
    <name type="scientific">Sphaerobolus stellatus (strain SS14)</name>
    <dbReference type="NCBI Taxonomy" id="990650"/>
    <lineage>
        <taxon>Eukaryota</taxon>
        <taxon>Fungi</taxon>
        <taxon>Dikarya</taxon>
        <taxon>Basidiomycota</taxon>
        <taxon>Agaricomycotina</taxon>
        <taxon>Agaricomycetes</taxon>
        <taxon>Phallomycetidae</taxon>
        <taxon>Geastrales</taxon>
        <taxon>Sphaerobolaceae</taxon>
        <taxon>Sphaerobolus</taxon>
    </lineage>
</organism>
<evidence type="ECO:0000256" key="2">
    <source>
        <dbReference type="ARBA" id="ARBA00022989"/>
    </source>
</evidence>
<keyword evidence="1 5" id="KW-0812">Transmembrane</keyword>
<dbReference type="Proteomes" id="UP000054279">
    <property type="component" value="Unassembled WGS sequence"/>
</dbReference>
<feature type="compositionally biased region" description="Basic and acidic residues" evidence="4">
    <location>
        <begin position="10"/>
        <end position="23"/>
    </location>
</feature>
<feature type="region of interest" description="Disordered" evidence="4">
    <location>
        <begin position="149"/>
        <end position="170"/>
    </location>
</feature>
<dbReference type="PANTHER" id="PTHR28263">
    <property type="entry name" value="GOLGI TO ER TRAFFIC PROTEIN 2"/>
    <property type="match status" value="1"/>
</dbReference>
<dbReference type="EMBL" id="KN837113">
    <property type="protein sequence ID" value="KIJ45226.1"/>
    <property type="molecule type" value="Genomic_DNA"/>
</dbReference>
<dbReference type="OrthoDB" id="5393181at2759"/>
<dbReference type="InterPro" id="IPR028143">
    <property type="entry name" value="Get2/sif1"/>
</dbReference>
<dbReference type="PANTHER" id="PTHR28263:SF1">
    <property type="entry name" value="GOLGI TO ER TRAFFIC PROTEIN 2"/>
    <property type="match status" value="1"/>
</dbReference>
<dbReference type="GO" id="GO:0006890">
    <property type="term" value="P:retrograde vesicle-mediated transport, Golgi to endoplasmic reticulum"/>
    <property type="evidence" value="ECO:0007669"/>
    <property type="project" value="TreeGrafter"/>
</dbReference>
<accession>A0A0C9W2G6</accession>
<keyword evidence="7" id="KW-1185">Reference proteome</keyword>
<proteinExistence type="predicted"/>
<evidence type="ECO:0000256" key="5">
    <source>
        <dbReference type="SAM" id="Phobius"/>
    </source>
</evidence>
<evidence type="ECO:0008006" key="8">
    <source>
        <dbReference type="Google" id="ProtNLM"/>
    </source>
</evidence>
<sequence>MSAAARAKARREAILGSRGDRLAKLTSSARGEDPEGIYAQAPGSSLKNFVGEESTLPSPPASTSKSQTGAGSLPSPRASPSPQPQRQTQNAEMPPMPEWGAEQQELFRALLSGAGGPGGFPGAPGGSDNPQVPQDPFAAFAAALSGGQAGGGGFPGAPPSITGGSNDSQIPQDPFSALAAAFSGGAGGAFAPLMTAPKPKSFIQKILPLLHLLSMLGLLLWFVGFVEPQAYEASGVVHATVVGRAQTQWGRWAALAKGRADPAGIVIAQLPTFFWAFTTIELILHSLRLFTGAVSTQYTSYSITMLIGTE</sequence>
<evidence type="ECO:0000313" key="6">
    <source>
        <dbReference type="EMBL" id="KIJ45226.1"/>
    </source>
</evidence>
<evidence type="ECO:0000256" key="3">
    <source>
        <dbReference type="ARBA" id="ARBA00023136"/>
    </source>
</evidence>
<protein>
    <recommendedName>
        <fullName evidence="8">Golgi to ER traffic protein 2</fullName>
    </recommendedName>
</protein>
<evidence type="ECO:0000256" key="4">
    <source>
        <dbReference type="SAM" id="MobiDB-lite"/>
    </source>
</evidence>
<dbReference type="HOGENOM" id="CLU_060585_0_0_1"/>